<protein>
    <submittedName>
        <fullName evidence="1">Uncharacterized protein</fullName>
    </submittedName>
</protein>
<evidence type="ECO:0000313" key="1">
    <source>
        <dbReference type="EMBL" id="KKD39163.1"/>
    </source>
</evidence>
<sequence>MGIILAWALPSSQNISVAQQQTTQLPKFNSPGLERDPDDVPWSEAVQVVDPYEGSYPAVFDRNYWKVSVFGTQGTRQVITLWTPEFVRVLITGPCEPAAMIKTFWVKVEEQVFELEGNNNTFAVTDQLAQALVDSPNRNVDIRLILEGGETVNSLIGEKTVAAWDLIYSER</sequence>
<comment type="caution">
    <text evidence="1">The sequence shown here is derived from an EMBL/GenBank/DDBJ whole genome shotgun (WGS) entry which is preliminary data.</text>
</comment>
<organism evidence="1 2">
    <name type="scientific">Limnoraphis robusta CS-951</name>
    <dbReference type="NCBI Taxonomy" id="1637645"/>
    <lineage>
        <taxon>Bacteria</taxon>
        <taxon>Bacillati</taxon>
        <taxon>Cyanobacteriota</taxon>
        <taxon>Cyanophyceae</taxon>
        <taxon>Oscillatoriophycideae</taxon>
        <taxon>Oscillatoriales</taxon>
        <taxon>Sirenicapillariaceae</taxon>
        <taxon>Limnoraphis</taxon>
    </lineage>
</organism>
<gene>
    <name evidence="1" type="ORF">WN50_04830</name>
</gene>
<dbReference type="EMBL" id="LATL02000088">
    <property type="protein sequence ID" value="KKD39163.1"/>
    <property type="molecule type" value="Genomic_DNA"/>
</dbReference>
<dbReference type="Proteomes" id="UP000033607">
    <property type="component" value="Unassembled WGS sequence"/>
</dbReference>
<accession>A0A0F5YK75</accession>
<dbReference type="AlphaFoldDB" id="A0A0F5YK75"/>
<proteinExistence type="predicted"/>
<evidence type="ECO:0000313" key="2">
    <source>
        <dbReference type="Proteomes" id="UP000033607"/>
    </source>
</evidence>
<reference evidence="1 2" key="1">
    <citation type="submission" date="2015-06" db="EMBL/GenBank/DDBJ databases">
        <title>Draft genome assembly of filamentous brackish cyanobacterium Limnoraphis robusta strain CS-951.</title>
        <authorList>
            <person name="Willis A."/>
            <person name="Parks M."/>
            <person name="Burford M.A."/>
        </authorList>
    </citation>
    <scope>NUCLEOTIDE SEQUENCE [LARGE SCALE GENOMIC DNA]</scope>
    <source>
        <strain evidence="1 2">CS-951</strain>
    </source>
</reference>
<name>A0A0F5YK75_9CYAN</name>